<reference evidence="3 4" key="1">
    <citation type="journal article" date="2015" name="PLoS Negl. Trop. Dis.">
        <title>Distribution of Plasmids in Distinct Leptospira Pathogenic Species.</title>
        <authorList>
            <person name="Wang Y."/>
            <person name="Zhuang X."/>
            <person name="Zhong Y."/>
            <person name="Zhang C."/>
            <person name="Zhang Y."/>
            <person name="Zeng L."/>
            <person name="Zhu Y."/>
            <person name="He P."/>
            <person name="Dong K."/>
            <person name="Pal U."/>
            <person name="Guo X."/>
            <person name="Qin J."/>
        </authorList>
    </citation>
    <scope>NUCLEOTIDE SEQUENCE [LARGE SCALE GENOMIC DNA]</scope>
    <source>
        <strain evidence="3 4">56604</strain>
    </source>
</reference>
<dbReference type="EC" id="2.5.1.-" evidence="2"/>
<dbReference type="PANTHER" id="PTHR10291:SF0">
    <property type="entry name" value="DEHYDRODOLICHYL DIPHOSPHATE SYNTHASE 2"/>
    <property type="match status" value="1"/>
</dbReference>
<dbReference type="InterPro" id="IPR001441">
    <property type="entry name" value="UPP_synth-like"/>
</dbReference>
<dbReference type="PROSITE" id="PS01066">
    <property type="entry name" value="UPP_SYNTHASE"/>
    <property type="match status" value="1"/>
</dbReference>
<dbReference type="GO" id="GO:0045547">
    <property type="term" value="F:ditrans,polycis-polyprenyl diphosphate synthase [(2E,6E)-farnesyl diphosphate specific] activity"/>
    <property type="evidence" value="ECO:0007669"/>
    <property type="project" value="TreeGrafter"/>
</dbReference>
<comment type="similarity">
    <text evidence="2">Belongs to the UPP synthase family.</text>
</comment>
<feature type="binding site" evidence="2">
    <location>
        <position position="34"/>
    </location>
    <ligand>
        <name>substrate</name>
    </ligand>
</feature>
<sequence>MGLFESKFPQHIAVIMDGNGRWAVSLGKPRSEGHREGANAIDRLMDASLEFGLKNVSLYAFSTENWRRPVTEIRSIFNLLVEFIDTRLDTIHTRGIRIYHSGSRKRLTRNVLDKIDFAIEKTKKNKNLNVNFCLNYGSKDELLRAAQEAFLRRKKEKVSFEKPLKEKELEKFLYTSTLPPVDLLIRTAGEQRLSNFLLWQSAYAELYFTDTLWPDFDKNSLVDSLKWYETRTRKFGGLENG</sequence>
<feature type="active site" evidence="2">
    <location>
        <position position="17"/>
    </location>
</feature>
<dbReference type="CDD" id="cd00475">
    <property type="entry name" value="Cis_IPPS"/>
    <property type="match status" value="1"/>
</dbReference>
<dbReference type="EMBL" id="CP012029">
    <property type="protein sequence ID" value="ALO24861.1"/>
    <property type="molecule type" value="Genomic_DNA"/>
</dbReference>
<feature type="binding site" evidence="2">
    <location>
        <position position="22"/>
    </location>
    <ligand>
        <name>substrate</name>
    </ligand>
</feature>
<feature type="binding site" evidence="2">
    <location>
        <position position="186"/>
    </location>
    <ligand>
        <name>substrate</name>
    </ligand>
</feature>
<dbReference type="PANTHER" id="PTHR10291">
    <property type="entry name" value="DEHYDRODOLICHYL DIPHOSPHATE SYNTHASE FAMILY MEMBER"/>
    <property type="match status" value="1"/>
</dbReference>
<organism evidence="3">
    <name type="scientific">Leptospira borgpetersenii serovar Ballum</name>
    <dbReference type="NCBI Taxonomy" id="280505"/>
    <lineage>
        <taxon>Bacteria</taxon>
        <taxon>Pseudomonadati</taxon>
        <taxon>Spirochaetota</taxon>
        <taxon>Spirochaetia</taxon>
        <taxon>Leptospirales</taxon>
        <taxon>Leptospiraceae</taxon>
        <taxon>Leptospira</taxon>
    </lineage>
</organism>
<comment type="cofactor">
    <cofactor evidence="2">
        <name>Mg(2+)</name>
        <dbReference type="ChEBI" id="CHEBI:18420"/>
    </cofactor>
    <text evidence="2">Binds 2 magnesium ions per subunit.</text>
</comment>
<evidence type="ECO:0000313" key="3">
    <source>
        <dbReference type="EMBL" id="ALO24861.1"/>
    </source>
</evidence>
<keyword evidence="2" id="KW-0460">Magnesium</keyword>
<name>A0A0E3B339_LEPBO</name>
<evidence type="ECO:0000313" key="4">
    <source>
        <dbReference type="Proteomes" id="UP000058857"/>
    </source>
</evidence>
<dbReference type="InterPro" id="IPR018520">
    <property type="entry name" value="UPP_synth-like_CS"/>
</dbReference>
<feature type="binding site" evidence="2">
    <location>
        <position position="66"/>
    </location>
    <ligand>
        <name>substrate</name>
    </ligand>
</feature>
<feature type="binding site" evidence="2">
    <location>
        <begin position="18"/>
        <end position="21"/>
    </location>
    <ligand>
        <name>substrate</name>
    </ligand>
</feature>
<feature type="binding site" evidence="2">
    <location>
        <begin position="192"/>
        <end position="194"/>
    </location>
    <ligand>
        <name>substrate</name>
    </ligand>
</feature>
<dbReference type="Proteomes" id="UP000058857">
    <property type="component" value="Chromosome 1"/>
</dbReference>
<keyword evidence="2" id="KW-0479">Metal-binding</keyword>
<comment type="function">
    <text evidence="2">Catalyzes the condensation of isopentenyl diphosphate (IPP) with allylic pyrophosphates generating different type of terpenoids.</text>
</comment>
<feature type="binding site" evidence="2">
    <location>
        <position position="68"/>
    </location>
    <ligand>
        <name>substrate</name>
    </ligand>
</feature>
<accession>A0A0E3B339</accession>
<dbReference type="HAMAP" id="MF_01139">
    <property type="entry name" value="ISPT"/>
    <property type="match status" value="1"/>
</dbReference>
<feature type="binding site" evidence="2">
    <location>
        <position position="30"/>
    </location>
    <ligand>
        <name>substrate</name>
    </ligand>
</feature>
<dbReference type="NCBIfam" id="TIGR00055">
    <property type="entry name" value="uppS"/>
    <property type="match status" value="1"/>
</dbReference>
<dbReference type="GO" id="GO:0000287">
    <property type="term" value="F:magnesium ion binding"/>
    <property type="evidence" value="ECO:0007669"/>
    <property type="project" value="UniProtKB-UniRule"/>
</dbReference>
<feature type="binding site" evidence="2">
    <location>
        <position position="17"/>
    </location>
    <ligand>
        <name>Mg(2+)</name>
        <dbReference type="ChEBI" id="CHEBI:18420"/>
    </ligand>
</feature>
<evidence type="ECO:0000256" key="1">
    <source>
        <dbReference type="ARBA" id="ARBA00022679"/>
    </source>
</evidence>
<dbReference type="InterPro" id="IPR036424">
    <property type="entry name" value="UPP_synth-like_sf"/>
</dbReference>
<comment type="subunit">
    <text evidence="2">Homodimer.</text>
</comment>
<dbReference type="Gene3D" id="3.40.1180.10">
    <property type="entry name" value="Decaprenyl diphosphate synthase-like"/>
    <property type="match status" value="1"/>
</dbReference>
<protein>
    <recommendedName>
        <fullName evidence="2">Isoprenyl transferase</fullName>
        <ecNumber evidence="2">2.5.1.-</ecNumber>
    </recommendedName>
</protein>
<dbReference type="NCBIfam" id="NF011415">
    <property type="entry name" value="PRK14842.1"/>
    <property type="match status" value="1"/>
</dbReference>
<feature type="active site" description="Proton acceptor" evidence="2">
    <location>
        <position position="65"/>
    </location>
</feature>
<dbReference type="Pfam" id="PF01255">
    <property type="entry name" value="Prenyltransf"/>
    <property type="match status" value="1"/>
</dbReference>
<proteinExistence type="inferred from homology"/>
<dbReference type="SUPFAM" id="SSF64005">
    <property type="entry name" value="Undecaprenyl diphosphate synthase"/>
    <property type="match status" value="1"/>
</dbReference>
<feature type="binding site" evidence="2">
    <location>
        <begin position="62"/>
        <end position="64"/>
    </location>
    <ligand>
        <name>substrate</name>
    </ligand>
</feature>
<dbReference type="AlphaFoldDB" id="A0A0E3B339"/>
<dbReference type="PATRIC" id="fig|280505.15.peg.504"/>
<gene>
    <name evidence="3" type="ORF">LBBP_00513</name>
</gene>
<evidence type="ECO:0000256" key="2">
    <source>
        <dbReference type="HAMAP-Rule" id="MF_01139"/>
    </source>
</evidence>
<feature type="binding site" evidence="2">
    <location>
        <position position="205"/>
    </location>
    <ligand>
        <name>Mg(2+)</name>
        <dbReference type="ChEBI" id="CHEBI:18420"/>
    </ligand>
</feature>
<keyword evidence="1 2" id="KW-0808">Transferase</keyword>
<dbReference type="GO" id="GO:0016094">
    <property type="term" value="P:polyprenol biosynthetic process"/>
    <property type="evidence" value="ECO:0007669"/>
    <property type="project" value="TreeGrafter"/>
</dbReference>